<evidence type="ECO:0000313" key="3">
    <source>
        <dbReference type="Proteomes" id="UP000265643"/>
    </source>
</evidence>
<dbReference type="AlphaFoldDB" id="A0A391PBS2"/>
<name>A0A391PBS2_9FIRM</name>
<proteinExistence type="predicted"/>
<accession>A0A391PBS2</accession>
<protein>
    <recommendedName>
        <fullName evidence="4">ATPase</fullName>
    </recommendedName>
</protein>
<evidence type="ECO:0000256" key="1">
    <source>
        <dbReference type="SAM" id="Coils"/>
    </source>
</evidence>
<comment type="caution">
    <text evidence="2">The sequence shown here is derived from an EMBL/GenBank/DDBJ whole genome shotgun (WGS) entry which is preliminary data.</text>
</comment>
<gene>
    <name evidence="2" type="ORF">KGMB01110_16850</name>
</gene>
<keyword evidence="3" id="KW-1185">Reference proteome</keyword>
<dbReference type="Proteomes" id="UP000265643">
    <property type="component" value="Unassembled WGS sequence"/>
</dbReference>
<evidence type="ECO:0000313" key="2">
    <source>
        <dbReference type="EMBL" id="GCA67249.1"/>
    </source>
</evidence>
<organism evidence="2 3">
    <name type="scientific">Mediterraneibacter butyricigenes</name>
    <dbReference type="NCBI Taxonomy" id="2316025"/>
    <lineage>
        <taxon>Bacteria</taxon>
        <taxon>Bacillati</taxon>
        <taxon>Bacillota</taxon>
        <taxon>Clostridia</taxon>
        <taxon>Lachnospirales</taxon>
        <taxon>Lachnospiraceae</taxon>
        <taxon>Mediterraneibacter</taxon>
    </lineage>
</organism>
<sequence length="103" mass="12143">MDSIVLRLSEIEDAAQAILKDTETKKERLNQEFEERKDRYDQEQEALVNQRLSSIRSSLEDKTKQILTIQDQARCQEIEALQKEYDTNHTLYATQILKKITEV</sequence>
<dbReference type="EMBL" id="BHGK01000001">
    <property type="protein sequence ID" value="GCA67249.1"/>
    <property type="molecule type" value="Genomic_DNA"/>
</dbReference>
<evidence type="ECO:0008006" key="4">
    <source>
        <dbReference type="Google" id="ProtNLM"/>
    </source>
</evidence>
<feature type="coiled-coil region" evidence="1">
    <location>
        <begin position="12"/>
        <end position="50"/>
    </location>
</feature>
<keyword evidence="1" id="KW-0175">Coiled coil</keyword>
<dbReference type="RefSeq" id="WP_117603012.1">
    <property type="nucleotide sequence ID" value="NZ_BHGK01000001.1"/>
</dbReference>
<reference evidence="3" key="1">
    <citation type="submission" date="2018-09" db="EMBL/GenBank/DDBJ databases">
        <title>Draft Genome Sequence of Mediterraneibacter sp. KCTC 15684.</title>
        <authorList>
            <person name="Kim J.S."/>
            <person name="Han K.I."/>
            <person name="Suh M.K."/>
            <person name="Lee K.C."/>
            <person name="Eom M.K."/>
            <person name="Lee J.H."/>
            <person name="Park S.H."/>
            <person name="Kang S.W."/>
            <person name="Park J.E."/>
            <person name="Oh B.S."/>
            <person name="Yu S.Y."/>
            <person name="Choi S.H."/>
            <person name="Lee D.H."/>
            <person name="Yoon H."/>
            <person name="Kim B."/>
            <person name="Yang S.J."/>
            <person name="Lee J.S."/>
        </authorList>
    </citation>
    <scope>NUCLEOTIDE SEQUENCE [LARGE SCALE GENOMIC DNA]</scope>
    <source>
        <strain evidence="3">KCTC 15684</strain>
    </source>
</reference>